<comment type="caution">
    <text evidence="1">The sequence shown here is derived from an EMBL/GenBank/DDBJ whole genome shotgun (WGS) entry which is preliminary data.</text>
</comment>
<dbReference type="Pfam" id="PF12796">
    <property type="entry name" value="Ank_2"/>
    <property type="match status" value="1"/>
</dbReference>
<evidence type="ECO:0000313" key="1">
    <source>
        <dbReference type="EMBL" id="EXJ69701.1"/>
    </source>
</evidence>
<evidence type="ECO:0000313" key="2">
    <source>
        <dbReference type="Proteomes" id="UP000019471"/>
    </source>
</evidence>
<proteinExistence type="predicted"/>
<organism evidence="1 2">
    <name type="scientific">Cladophialophora psammophila CBS 110553</name>
    <dbReference type="NCBI Taxonomy" id="1182543"/>
    <lineage>
        <taxon>Eukaryota</taxon>
        <taxon>Fungi</taxon>
        <taxon>Dikarya</taxon>
        <taxon>Ascomycota</taxon>
        <taxon>Pezizomycotina</taxon>
        <taxon>Eurotiomycetes</taxon>
        <taxon>Chaetothyriomycetidae</taxon>
        <taxon>Chaetothyriales</taxon>
        <taxon>Herpotrichiellaceae</taxon>
        <taxon>Cladophialophora</taxon>
    </lineage>
</organism>
<dbReference type="AlphaFoldDB" id="W9WYF9"/>
<sequence>MKLTAEIDKNNNHRMGALMHAIDYEHEEMVKMLLTRDDLDVNDDIDTEIRDGVGRTPLDRAIEGKNQLAIKALKNWRGDRDIEH</sequence>
<name>W9WYF9_9EURO</name>
<dbReference type="Proteomes" id="UP000019471">
    <property type="component" value="Unassembled WGS sequence"/>
</dbReference>
<dbReference type="GeneID" id="19191480"/>
<reference evidence="1 2" key="1">
    <citation type="submission" date="2013-03" db="EMBL/GenBank/DDBJ databases">
        <title>The Genome Sequence of Cladophialophora psammophila CBS 110553.</title>
        <authorList>
            <consortium name="The Broad Institute Genomics Platform"/>
            <person name="Cuomo C."/>
            <person name="de Hoog S."/>
            <person name="Gorbushina A."/>
            <person name="Walker B."/>
            <person name="Young S.K."/>
            <person name="Zeng Q."/>
            <person name="Gargeya S."/>
            <person name="Fitzgerald M."/>
            <person name="Haas B."/>
            <person name="Abouelleil A."/>
            <person name="Allen A.W."/>
            <person name="Alvarado L."/>
            <person name="Arachchi H.M."/>
            <person name="Berlin A.M."/>
            <person name="Chapman S.B."/>
            <person name="Gainer-Dewar J."/>
            <person name="Goldberg J."/>
            <person name="Griggs A."/>
            <person name="Gujja S."/>
            <person name="Hansen M."/>
            <person name="Howarth C."/>
            <person name="Imamovic A."/>
            <person name="Ireland A."/>
            <person name="Larimer J."/>
            <person name="McCowan C."/>
            <person name="Murphy C."/>
            <person name="Pearson M."/>
            <person name="Poon T.W."/>
            <person name="Priest M."/>
            <person name="Roberts A."/>
            <person name="Saif S."/>
            <person name="Shea T."/>
            <person name="Sisk P."/>
            <person name="Sykes S."/>
            <person name="Wortman J."/>
            <person name="Nusbaum C."/>
            <person name="Birren B."/>
        </authorList>
    </citation>
    <scope>NUCLEOTIDE SEQUENCE [LARGE SCALE GENOMIC DNA]</scope>
    <source>
        <strain evidence="1 2">CBS 110553</strain>
    </source>
</reference>
<accession>W9WYF9</accession>
<dbReference type="OrthoDB" id="4355998at2759"/>
<gene>
    <name evidence="1" type="ORF">A1O5_06772</name>
</gene>
<dbReference type="EMBL" id="AMGX01000010">
    <property type="protein sequence ID" value="EXJ69701.1"/>
    <property type="molecule type" value="Genomic_DNA"/>
</dbReference>
<dbReference type="InterPro" id="IPR036770">
    <property type="entry name" value="Ankyrin_rpt-contain_sf"/>
</dbReference>
<protein>
    <submittedName>
        <fullName evidence="1">Uncharacterized protein</fullName>
    </submittedName>
</protein>
<dbReference type="SUPFAM" id="SSF48403">
    <property type="entry name" value="Ankyrin repeat"/>
    <property type="match status" value="1"/>
</dbReference>
<dbReference type="Gene3D" id="1.25.40.20">
    <property type="entry name" value="Ankyrin repeat-containing domain"/>
    <property type="match status" value="1"/>
</dbReference>
<dbReference type="InterPro" id="IPR002110">
    <property type="entry name" value="Ankyrin_rpt"/>
</dbReference>
<dbReference type="HOGENOM" id="CLU_2527280_0_0_1"/>
<keyword evidence="2" id="KW-1185">Reference proteome</keyword>
<dbReference type="RefSeq" id="XP_007745553.1">
    <property type="nucleotide sequence ID" value="XM_007747363.1"/>
</dbReference>